<comment type="caution">
    <text evidence="6">The sequence shown here is derived from an EMBL/GenBank/DDBJ whole genome shotgun (WGS) entry which is preliminary data.</text>
</comment>
<feature type="repeat" description="TPR" evidence="3">
    <location>
        <begin position="247"/>
        <end position="280"/>
    </location>
</feature>
<dbReference type="InterPro" id="IPR051012">
    <property type="entry name" value="CellSynth/LPSAsmb/PSIAsmb"/>
</dbReference>
<keyword evidence="1" id="KW-0677">Repeat</keyword>
<evidence type="ECO:0000313" key="7">
    <source>
        <dbReference type="Proteomes" id="UP000477488"/>
    </source>
</evidence>
<gene>
    <name evidence="6" type="ORF">FYJ44_00245</name>
</gene>
<dbReference type="Pfam" id="PF14559">
    <property type="entry name" value="TPR_19"/>
    <property type="match status" value="2"/>
</dbReference>
<evidence type="ECO:0000313" key="6">
    <source>
        <dbReference type="EMBL" id="MSS26505.1"/>
    </source>
</evidence>
<dbReference type="PANTHER" id="PTHR45586">
    <property type="entry name" value="TPR REPEAT-CONTAINING PROTEIN PA4667"/>
    <property type="match status" value="1"/>
</dbReference>
<dbReference type="Pfam" id="PF13432">
    <property type="entry name" value="TPR_16"/>
    <property type="match status" value="2"/>
</dbReference>
<dbReference type="PROSITE" id="PS50005">
    <property type="entry name" value="TPR"/>
    <property type="match status" value="2"/>
</dbReference>
<evidence type="ECO:0000256" key="5">
    <source>
        <dbReference type="SAM" id="SignalP"/>
    </source>
</evidence>
<accession>A0A6L5XH61</accession>
<dbReference type="InterPro" id="IPR019734">
    <property type="entry name" value="TPR_rpt"/>
</dbReference>
<evidence type="ECO:0000256" key="2">
    <source>
        <dbReference type="ARBA" id="ARBA00022803"/>
    </source>
</evidence>
<dbReference type="RefSeq" id="WP_154508170.1">
    <property type="nucleotide sequence ID" value="NZ_VUMH01000001.1"/>
</dbReference>
<feature type="region of interest" description="Disordered" evidence="4">
    <location>
        <begin position="31"/>
        <end position="61"/>
    </location>
</feature>
<dbReference type="PROSITE" id="PS51257">
    <property type="entry name" value="PROKAR_LIPOPROTEIN"/>
    <property type="match status" value="1"/>
</dbReference>
<dbReference type="SMART" id="SM00028">
    <property type="entry name" value="TPR"/>
    <property type="match status" value="5"/>
</dbReference>
<protein>
    <submittedName>
        <fullName evidence="6">Tetratricopeptide repeat protein</fullName>
    </submittedName>
</protein>
<evidence type="ECO:0000256" key="3">
    <source>
        <dbReference type="PROSITE-ProRule" id="PRU00339"/>
    </source>
</evidence>
<dbReference type="Gene3D" id="1.25.40.10">
    <property type="entry name" value="Tetratricopeptide repeat domain"/>
    <property type="match status" value="2"/>
</dbReference>
<sequence length="596" mass="66426">MKRKTIALLCALTLAATAPLSLLGCGGCAGNKPQTGQTSDRTGEESAAGEKSALSRGESASLQSLPVRPLENELSPDAQSTYAYLLYTQALLDEDEAALLQAASLLKTSPVPAKVWMEGGVWLMSRKSPNAVILLEQALSVWPEDMSLNLLYAEALLEHGMPERGVELMRAYLQKHPDSLDARLELALLLVKSKQFTEAEKLLNSVTAKQRSPLVDYYHARALIGMERRNEAIPYLQKAIREMPDFVEALAELAFIYEQRGDLREARNVYEKLIKLNFSTQDVALRLVNISLRLKQPEKALQYMRLGPATVPFKLTVASMFMDSRHYLQAESLLKQIVADGGAPGDVYLLLADLAYEQRRDLSMALSWLDKMPSTSKSSGRARLLRAQLLAEAGQNDNALKVVRQGRKDFAEIPDFQEFEIRLLARQKQMTDALKVAREAVKTWPDNTDLAFLLGSLLDETGDKKGAFTVMEGILTSHPDNYQALNYVGYTLAEESRELERAVKLLARANELSPDQAYIVDSLAWALFKSGRLEEALSEIRRAVKLGDQVDPSIWEHYGDIAQRMGLKDEARKAYQKALDLKPANAETLRQRLSTL</sequence>
<proteinExistence type="predicted"/>
<keyword evidence="2 3" id="KW-0802">TPR repeat</keyword>
<feature type="signal peptide" evidence="5">
    <location>
        <begin position="1"/>
        <end position="23"/>
    </location>
</feature>
<keyword evidence="7" id="KW-1185">Reference proteome</keyword>
<evidence type="ECO:0000256" key="4">
    <source>
        <dbReference type="SAM" id="MobiDB-lite"/>
    </source>
</evidence>
<dbReference type="EMBL" id="VUMH01000001">
    <property type="protein sequence ID" value="MSS26505.1"/>
    <property type="molecule type" value="Genomic_DNA"/>
</dbReference>
<organism evidence="6 7">
    <name type="scientific">Desulfovibrio porci</name>
    <dbReference type="NCBI Taxonomy" id="2605782"/>
    <lineage>
        <taxon>Bacteria</taxon>
        <taxon>Pseudomonadati</taxon>
        <taxon>Thermodesulfobacteriota</taxon>
        <taxon>Desulfovibrionia</taxon>
        <taxon>Desulfovibrionales</taxon>
        <taxon>Desulfovibrionaceae</taxon>
        <taxon>Desulfovibrio</taxon>
    </lineage>
</organism>
<dbReference type="AlphaFoldDB" id="A0A6L5XH61"/>
<feature type="chain" id="PRO_5026931381" evidence="5">
    <location>
        <begin position="24"/>
        <end position="596"/>
    </location>
</feature>
<keyword evidence="5" id="KW-0732">Signal</keyword>
<dbReference type="InterPro" id="IPR011990">
    <property type="entry name" value="TPR-like_helical_dom_sf"/>
</dbReference>
<evidence type="ECO:0000256" key="1">
    <source>
        <dbReference type="ARBA" id="ARBA00022737"/>
    </source>
</evidence>
<dbReference type="SUPFAM" id="SSF48452">
    <property type="entry name" value="TPR-like"/>
    <property type="match status" value="3"/>
</dbReference>
<dbReference type="Proteomes" id="UP000477488">
    <property type="component" value="Unassembled WGS sequence"/>
</dbReference>
<dbReference type="PANTHER" id="PTHR45586:SF1">
    <property type="entry name" value="LIPOPOLYSACCHARIDE ASSEMBLY PROTEIN B"/>
    <property type="match status" value="1"/>
</dbReference>
<feature type="repeat" description="TPR" evidence="3">
    <location>
        <begin position="552"/>
        <end position="585"/>
    </location>
</feature>
<reference evidence="6 7" key="1">
    <citation type="submission" date="2019-09" db="EMBL/GenBank/DDBJ databases">
        <title>In-depth cultivation of the pig gut microbiome towards novel bacterial diversity and tailored functional studies.</title>
        <authorList>
            <person name="Wylensek D."/>
            <person name="Hitch T.C.A."/>
            <person name="Clavel T."/>
        </authorList>
    </citation>
    <scope>NUCLEOTIDE SEQUENCE [LARGE SCALE GENOMIC DNA]</scope>
    <source>
        <strain evidence="6 7">PG-178-WT-4</strain>
    </source>
</reference>
<name>A0A6L5XH61_9BACT</name>